<protein>
    <submittedName>
        <fullName evidence="1">Uncharacterized protein</fullName>
    </submittedName>
</protein>
<dbReference type="KEGG" id="dfa:DFA_00123"/>
<dbReference type="RefSeq" id="XP_004357839.1">
    <property type="nucleotide sequence ID" value="XM_004357782.1"/>
</dbReference>
<dbReference type="GeneID" id="14871659"/>
<evidence type="ECO:0000313" key="1">
    <source>
        <dbReference type="EMBL" id="EGG19545.1"/>
    </source>
</evidence>
<evidence type="ECO:0000313" key="2">
    <source>
        <dbReference type="Proteomes" id="UP000007797"/>
    </source>
</evidence>
<gene>
    <name evidence="1" type="ORF">DFA_00123</name>
</gene>
<reference evidence="2" key="1">
    <citation type="journal article" date="2011" name="Genome Res.">
        <title>Phylogeny-wide analysis of social amoeba genomes highlights ancient origins for complex intercellular communication.</title>
        <authorList>
            <person name="Heidel A.J."/>
            <person name="Lawal H.M."/>
            <person name="Felder M."/>
            <person name="Schilde C."/>
            <person name="Helps N.R."/>
            <person name="Tunggal B."/>
            <person name="Rivero F."/>
            <person name="John U."/>
            <person name="Schleicher M."/>
            <person name="Eichinger L."/>
            <person name="Platzer M."/>
            <person name="Noegel A.A."/>
            <person name="Schaap P."/>
            <person name="Gloeckner G."/>
        </authorList>
    </citation>
    <scope>NUCLEOTIDE SEQUENCE [LARGE SCALE GENOMIC DNA]</scope>
    <source>
        <strain evidence="2">SH3</strain>
    </source>
</reference>
<organism evidence="1 2">
    <name type="scientific">Cavenderia fasciculata</name>
    <name type="common">Slime mold</name>
    <name type="synonym">Dictyostelium fasciculatum</name>
    <dbReference type="NCBI Taxonomy" id="261658"/>
    <lineage>
        <taxon>Eukaryota</taxon>
        <taxon>Amoebozoa</taxon>
        <taxon>Evosea</taxon>
        <taxon>Eumycetozoa</taxon>
        <taxon>Dictyostelia</taxon>
        <taxon>Acytosteliales</taxon>
        <taxon>Cavenderiaceae</taxon>
        <taxon>Cavenderia</taxon>
    </lineage>
</organism>
<sequence length="403" mass="47337">MIYNWSADTIFPYSFFDEVAYIEVSRNLSYLFNKNYDMLRIRAEKKKETLLLKEELFRLVWNNVVLRRLICAKIQECVLVLVPETIRLELFGSKSRHLAMIKEYKRDPKRHYELNGSFYLYTCPLLTPRIFKYYYEYVMQRKKRPTDFDLILDKISLSPRNLVDCWLFKTTYELLKSKGVPLDKMASTSTWANIVRTNNVELYNFVKTVLPLPKRVDDLKALVSVAAMTPETKLSYYERLMPISQDTKLLATLLDDLIEHDPCERYLEQVDYGTLVCTGNMGILQTLAEHAGDYIRRTITSGGSSIGGGRAERRRHRHTHLTKEMMLLAMRSKQINSVRYLHHEMEMPIETDALVEAARSCDLPFVIDVNIWTYQQQQHHHHHPSLSINQSINHISQYFTTTM</sequence>
<proteinExistence type="predicted"/>
<keyword evidence="2" id="KW-1185">Reference proteome</keyword>
<dbReference type="Proteomes" id="UP000007797">
    <property type="component" value="Unassembled WGS sequence"/>
</dbReference>
<dbReference type="AlphaFoldDB" id="F4PXN5"/>
<accession>F4PXN5</accession>
<name>F4PXN5_CACFS</name>
<dbReference type="EMBL" id="GL883014">
    <property type="protein sequence ID" value="EGG19545.1"/>
    <property type="molecule type" value="Genomic_DNA"/>
</dbReference>